<dbReference type="GO" id="GO:0008270">
    <property type="term" value="F:zinc ion binding"/>
    <property type="evidence" value="ECO:0007669"/>
    <property type="project" value="UniProtKB-KW"/>
</dbReference>
<dbReference type="GO" id="GO:0030915">
    <property type="term" value="C:Smc5-Smc6 complex"/>
    <property type="evidence" value="ECO:0007669"/>
    <property type="project" value="UniProtKB-UniRule"/>
</dbReference>
<comment type="subcellular location">
    <subcellularLocation>
        <location evidence="2 13">Nucleus</location>
    </subcellularLocation>
</comment>
<evidence type="ECO:0000256" key="3">
    <source>
        <dbReference type="ARBA" id="ARBA00010258"/>
    </source>
</evidence>
<comment type="subunit">
    <text evidence="13">Component of the Smc5-Smc6 complex.</text>
</comment>
<name>G8C139_TETPH</name>
<dbReference type="InterPro" id="IPR036388">
    <property type="entry name" value="WH-like_DNA-bd_sf"/>
</dbReference>
<feature type="domain" description="Non-structural maintenance of chromosomes element 1 RING C4HC3-type" evidence="14">
    <location>
        <begin position="290"/>
        <end position="341"/>
    </location>
</feature>
<evidence type="ECO:0000256" key="9">
    <source>
        <dbReference type="ARBA" id="ARBA00022833"/>
    </source>
</evidence>
<dbReference type="EC" id="2.3.2.27" evidence="13"/>
<dbReference type="EMBL" id="HE612869">
    <property type="protein sequence ID" value="CCE65867.1"/>
    <property type="molecule type" value="Genomic_DNA"/>
</dbReference>
<dbReference type="Proteomes" id="UP000005666">
    <property type="component" value="Chromosome 14"/>
</dbReference>
<keyword evidence="9 13" id="KW-0862">Zinc</keyword>
<dbReference type="KEGG" id="tpf:TPHA_0N00860"/>
<sequence>MSDVGMENRSRGVELVRDELGRYLLQYLLFCQGICNESFMLLALMRLHLTDGSSSDDFYRLNMVELNAELDAIIDLVNVKLDKLKFKICKVSHPLGKDEVSSYTKDDIEKLLLAINDDSDEDTLSKDVILEFASQVQASNKYYVYVNLESDKETELATTYTVKEIECMKRLIKMMVNNSTRPREVDTTVRANPVFKEIKNMLSRYERDRGGDTEEEVNVPMWTSYISYQIGSTEAASNMVMTSTETQVFLNTLCADKWFYRTRNGRYGLDLKGAFELQEYLRDTYELQLCSVCKQIVLQGILCNDNTSLAPDKPTTAKCNSWHIDCFHHYITHISQQCETCGNNLLENLTYIL</sequence>
<comment type="function">
    <text evidence="13">Acts in a DNA repair pathway for removal of UV-induced DNA damage that is distinct from classical nucleotide excision repair and in repair of ionizing radiation damage. Functions in homologous recombination repair of DNA double strand breaks and in recovery of stalled replication forks.</text>
</comment>
<dbReference type="GO" id="GO:0061630">
    <property type="term" value="F:ubiquitin protein ligase activity"/>
    <property type="evidence" value="ECO:0007669"/>
    <property type="project" value="UniProtKB-EC"/>
</dbReference>
<evidence type="ECO:0000256" key="4">
    <source>
        <dbReference type="ARBA" id="ARBA00022679"/>
    </source>
</evidence>
<keyword evidence="7 13" id="KW-0863">Zinc-finger</keyword>
<dbReference type="AlphaFoldDB" id="G8C139"/>
<keyword evidence="11 13" id="KW-0234">DNA repair</keyword>
<dbReference type="Pfam" id="PF08746">
    <property type="entry name" value="zf-RING-like"/>
    <property type="match status" value="1"/>
</dbReference>
<dbReference type="GO" id="GO:0019789">
    <property type="term" value="F:SUMO transferase activity"/>
    <property type="evidence" value="ECO:0007669"/>
    <property type="project" value="EnsemblFungi"/>
</dbReference>
<evidence type="ECO:0000313" key="16">
    <source>
        <dbReference type="Proteomes" id="UP000005666"/>
    </source>
</evidence>
<dbReference type="PANTHER" id="PTHR20973">
    <property type="entry name" value="NON-SMC ELEMENT 1-RELATED"/>
    <property type="match status" value="1"/>
</dbReference>
<evidence type="ECO:0000256" key="7">
    <source>
        <dbReference type="ARBA" id="ARBA00022771"/>
    </source>
</evidence>
<evidence type="ECO:0000256" key="8">
    <source>
        <dbReference type="ARBA" id="ARBA00022786"/>
    </source>
</evidence>
<dbReference type="GO" id="GO:0000724">
    <property type="term" value="P:double-strand break repair via homologous recombination"/>
    <property type="evidence" value="ECO:0007669"/>
    <property type="project" value="TreeGrafter"/>
</dbReference>
<dbReference type="InterPro" id="IPR011513">
    <property type="entry name" value="Nse1"/>
</dbReference>
<evidence type="ECO:0000256" key="13">
    <source>
        <dbReference type="RuleBase" id="RU368018"/>
    </source>
</evidence>
<keyword evidence="10 13" id="KW-0233">DNA recombination</keyword>
<comment type="catalytic activity">
    <reaction evidence="1 13">
        <text>S-ubiquitinyl-[E2 ubiquitin-conjugating enzyme]-L-cysteine + [acceptor protein]-L-lysine = [E2 ubiquitin-conjugating enzyme]-L-cysteine + N(6)-ubiquitinyl-[acceptor protein]-L-lysine.</text>
        <dbReference type="EC" id="2.3.2.27"/>
    </reaction>
</comment>
<keyword evidence="16" id="KW-1185">Reference proteome</keyword>
<evidence type="ECO:0000256" key="2">
    <source>
        <dbReference type="ARBA" id="ARBA00004123"/>
    </source>
</evidence>
<dbReference type="Pfam" id="PF07574">
    <property type="entry name" value="SMC_Nse1"/>
    <property type="match status" value="1"/>
</dbReference>
<dbReference type="Gene3D" id="1.10.10.10">
    <property type="entry name" value="Winged helix-like DNA-binding domain superfamily/Winged helix DNA-binding domain"/>
    <property type="match status" value="1"/>
</dbReference>
<dbReference type="OrthoDB" id="185455at2759"/>
<evidence type="ECO:0000256" key="12">
    <source>
        <dbReference type="ARBA" id="ARBA00023242"/>
    </source>
</evidence>
<evidence type="ECO:0000256" key="1">
    <source>
        <dbReference type="ARBA" id="ARBA00000900"/>
    </source>
</evidence>
<keyword evidence="6 13" id="KW-0227">DNA damage</keyword>
<dbReference type="InterPro" id="IPR014857">
    <property type="entry name" value="Nse1_RING_C4HC3-type"/>
</dbReference>
<keyword evidence="8 13" id="KW-0833">Ubl conjugation pathway</keyword>
<keyword evidence="12 13" id="KW-0539">Nucleus</keyword>
<dbReference type="GeneID" id="11532080"/>
<gene>
    <name evidence="15" type="primary">TPHA0N00860</name>
    <name evidence="15" type="ordered locus">TPHA_0N00860</name>
</gene>
<evidence type="ECO:0000256" key="5">
    <source>
        <dbReference type="ARBA" id="ARBA00022723"/>
    </source>
</evidence>
<proteinExistence type="inferred from homology"/>
<dbReference type="eggNOG" id="KOG4718">
    <property type="taxonomic scope" value="Eukaryota"/>
</dbReference>
<evidence type="ECO:0000259" key="14">
    <source>
        <dbReference type="Pfam" id="PF08746"/>
    </source>
</evidence>
<dbReference type="GO" id="GO:0005634">
    <property type="term" value="C:nucleus"/>
    <property type="evidence" value="ECO:0007669"/>
    <property type="project" value="UniProtKB-SubCell"/>
</dbReference>
<keyword evidence="4 13" id="KW-0808">Transferase</keyword>
<evidence type="ECO:0000313" key="15">
    <source>
        <dbReference type="EMBL" id="CCE65867.1"/>
    </source>
</evidence>
<dbReference type="HOGENOM" id="CLU_826927_0_0_1"/>
<comment type="similarity">
    <text evidence="3 13">Belongs to the NSE1 family.</text>
</comment>
<dbReference type="RefSeq" id="XP_003688301.1">
    <property type="nucleotide sequence ID" value="XM_003688253.1"/>
</dbReference>
<keyword evidence="5 13" id="KW-0479">Metal-binding</keyword>
<dbReference type="OMA" id="KIIRINH"/>
<accession>G8C139</accession>
<evidence type="ECO:0000256" key="11">
    <source>
        <dbReference type="ARBA" id="ARBA00023204"/>
    </source>
</evidence>
<organism evidence="15 16">
    <name type="scientific">Tetrapisispora phaffii (strain ATCC 24235 / CBS 4417 / NBRC 1672 / NRRL Y-8282 / UCD 70-5)</name>
    <name type="common">Yeast</name>
    <name type="synonym">Fabospora phaffii</name>
    <dbReference type="NCBI Taxonomy" id="1071381"/>
    <lineage>
        <taxon>Eukaryota</taxon>
        <taxon>Fungi</taxon>
        <taxon>Dikarya</taxon>
        <taxon>Ascomycota</taxon>
        <taxon>Saccharomycotina</taxon>
        <taxon>Saccharomycetes</taxon>
        <taxon>Saccharomycetales</taxon>
        <taxon>Saccharomycetaceae</taxon>
        <taxon>Tetrapisispora</taxon>
    </lineage>
</organism>
<protein>
    <recommendedName>
        <fullName evidence="13">Non-structural maintenance of chromosomes element 1 homolog</fullName>
        <ecNumber evidence="13">2.3.2.27</ecNumber>
    </recommendedName>
</protein>
<evidence type="ECO:0000256" key="10">
    <source>
        <dbReference type="ARBA" id="ARBA00023172"/>
    </source>
</evidence>
<dbReference type="STRING" id="1071381.G8C139"/>
<dbReference type="PANTHER" id="PTHR20973:SF0">
    <property type="entry name" value="NON-STRUCTURAL MAINTENANCE OF CHROMOSOMES ELEMENT 1 HOMOLOG"/>
    <property type="match status" value="1"/>
</dbReference>
<dbReference type="GO" id="GO:0006301">
    <property type="term" value="P:DNA damage tolerance"/>
    <property type="evidence" value="ECO:0007669"/>
    <property type="project" value="EnsemblFungi"/>
</dbReference>
<evidence type="ECO:0000256" key="6">
    <source>
        <dbReference type="ARBA" id="ARBA00022763"/>
    </source>
</evidence>
<reference evidence="15 16" key="1">
    <citation type="journal article" date="2011" name="Proc. Natl. Acad. Sci. U.S.A.">
        <title>Evolutionary erosion of yeast sex chromosomes by mating-type switching accidents.</title>
        <authorList>
            <person name="Gordon J.L."/>
            <person name="Armisen D."/>
            <person name="Proux-Wera E."/>
            <person name="Oheigeartaigh S.S."/>
            <person name="Byrne K.P."/>
            <person name="Wolfe K.H."/>
        </authorList>
    </citation>
    <scope>NUCLEOTIDE SEQUENCE [LARGE SCALE GENOMIC DNA]</scope>
    <source>
        <strain evidence="16">ATCC 24235 / CBS 4417 / NBRC 1672 / NRRL Y-8282 / UCD 70-5</strain>
    </source>
</reference>